<keyword evidence="2" id="KW-1133">Transmembrane helix</keyword>
<dbReference type="InterPro" id="IPR007039">
    <property type="entry name" value="TrbC/VirB2"/>
</dbReference>
<evidence type="ECO:0000256" key="1">
    <source>
        <dbReference type="ARBA" id="ARBA00004141"/>
    </source>
</evidence>
<protein>
    <submittedName>
        <fullName evidence="3">Conjugal transfer protein TrbC</fullName>
    </submittedName>
</protein>
<reference evidence="3" key="2">
    <citation type="submission" date="2014-05" db="EMBL/GenBank/DDBJ databases">
        <title>Genome sequencing of Bartonella spp. isolated from human blood.</title>
        <authorList>
            <person name="Raoult D."/>
        </authorList>
    </citation>
    <scope>NUCLEOTIDE SEQUENCE</scope>
    <source>
        <strain evidence="3">MVT06</strain>
    </source>
</reference>
<evidence type="ECO:0000256" key="2">
    <source>
        <dbReference type="SAM" id="Phobius"/>
    </source>
</evidence>
<accession>A0A024LPM2</accession>
<organism evidence="3">
    <name type="scientific">Bartonella schoenbuchensis</name>
    <dbReference type="NCBI Taxonomy" id="165694"/>
    <lineage>
        <taxon>Bacteria</taxon>
        <taxon>Pseudomonadati</taxon>
        <taxon>Pseudomonadota</taxon>
        <taxon>Alphaproteobacteria</taxon>
        <taxon>Hyphomicrobiales</taxon>
        <taxon>Bartonellaceae</taxon>
        <taxon>Bartonella</taxon>
    </lineage>
</organism>
<evidence type="ECO:0000313" key="3">
    <source>
        <dbReference type="EMBL" id="CDP79676.1"/>
    </source>
</evidence>
<dbReference type="AlphaFoldDB" id="A0A024LPM2"/>
<sequence length="135" mass="14470">MQSLIYSKNNTYDQTKIFFILGIIFLLFFILGDVACAADATEGGGASLPWEGPLQKIMKSLSGPVAFVVSLLGIVVGGIVLIFGGEISEFVKKIIYLVLVISLIVFARSLLTGTLFSGAVVPENVVIGEVQWTKN</sequence>
<comment type="subcellular location">
    <subcellularLocation>
        <location evidence="1">Membrane</location>
        <topology evidence="1">Multi-pass membrane protein</topology>
    </subcellularLocation>
</comment>
<proteinExistence type="predicted"/>
<gene>
    <name evidence="3" type="ORF">BN1046_00573</name>
</gene>
<feature type="transmembrane region" description="Helical" evidence="2">
    <location>
        <begin position="61"/>
        <end position="83"/>
    </location>
</feature>
<reference evidence="3" key="1">
    <citation type="submission" date="2013-11" db="EMBL/GenBank/DDBJ databases">
        <authorList>
            <person name="GENOMES U."/>
        </authorList>
    </citation>
    <scope>NUCLEOTIDE SEQUENCE</scope>
    <source>
        <strain evidence="3">MVT06</strain>
    </source>
</reference>
<dbReference type="Pfam" id="PF04956">
    <property type="entry name" value="TrbC"/>
    <property type="match status" value="1"/>
</dbReference>
<feature type="transmembrane region" description="Helical" evidence="2">
    <location>
        <begin position="95"/>
        <end position="116"/>
    </location>
</feature>
<keyword evidence="2" id="KW-0812">Transmembrane</keyword>
<keyword evidence="2" id="KW-0472">Membrane</keyword>
<dbReference type="EMBL" id="HG977195">
    <property type="protein sequence ID" value="CDP79676.1"/>
    <property type="molecule type" value="Genomic_DNA"/>
</dbReference>
<name>A0A024LPM2_9HYPH</name>
<dbReference type="GO" id="GO:0016020">
    <property type="term" value="C:membrane"/>
    <property type="evidence" value="ECO:0007669"/>
    <property type="project" value="UniProtKB-SubCell"/>
</dbReference>